<dbReference type="SUPFAM" id="SSF52047">
    <property type="entry name" value="RNI-like"/>
    <property type="match status" value="1"/>
</dbReference>
<dbReference type="AlphaFoldDB" id="A0AAD4XYG0"/>
<feature type="domain" description="R13L1/DRL21-like LRR repeat region" evidence="2">
    <location>
        <begin position="322"/>
        <end position="385"/>
    </location>
</feature>
<dbReference type="InterPro" id="IPR056789">
    <property type="entry name" value="LRR_R13L1-DRL21"/>
</dbReference>
<organism evidence="3 4">
    <name type="scientific">Papaver atlanticum</name>
    <dbReference type="NCBI Taxonomy" id="357466"/>
    <lineage>
        <taxon>Eukaryota</taxon>
        <taxon>Viridiplantae</taxon>
        <taxon>Streptophyta</taxon>
        <taxon>Embryophyta</taxon>
        <taxon>Tracheophyta</taxon>
        <taxon>Spermatophyta</taxon>
        <taxon>Magnoliopsida</taxon>
        <taxon>Ranunculales</taxon>
        <taxon>Papaveraceae</taxon>
        <taxon>Papaveroideae</taxon>
        <taxon>Papaver</taxon>
    </lineage>
</organism>
<name>A0AAD4XYG0_9MAGN</name>
<evidence type="ECO:0000313" key="4">
    <source>
        <dbReference type="Proteomes" id="UP001202328"/>
    </source>
</evidence>
<reference evidence="3" key="1">
    <citation type="submission" date="2022-04" db="EMBL/GenBank/DDBJ databases">
        <title>A functionally conserved STORR gene fusion in Papaver species that diverged 16.8 million years ago.</title>
        <authorList>
            <person name="Catania T."/>
        </authorList>
    </citation>
    <scope>NUCLEOTIDE SEQUENCE</scope>
    <source>
        <strain evidence="3">S-188037</strain>
    </source>
</reference>
<keyword evidence="1" id="KW-0433">Leucine-rich repeat</keyword>
<dbReference type="InterPro" id="IPR032675">
    <property type="entry name" value="LRR_dom_sf"/>
</dbReference>
<protein>
    <recommendedName>
        <fullName evidence="2">R13L1/DRL21-like LRR repeat region domain-containing protein</fullName>
    </recommendedName>
</protein>
<dbReference type="Proteomes" id="UP001202328">
    <property type="component" value="Unassembled WGS sequence"/>
</dbReference>
<evidence type="ECO:0000256" key="1">
    <source>
        <dbReference type="ARBA" id="ARBA00022614"/>
    </source>
</evidence>
<gene>
    <name evidence="3" type="ORF">MKW98_008468</name>
</gene>
<sequence>MSVGETKWKLGDYAVCLRVLDLRDSATTDLPSSVAKLQHLSRCQHLPALGQLPFLKFLHIEGLDAVKGIGSEFYGSNISNASSFPSLEDLSIFRMVNLVEWSDHISSSSSSSFSLLQRLKVKFCPKLTTMPTQFPSLKVLEFIVCNGKAVRSLVECNLTSLTSVSIEKCEELVFLPQGLLRENNILQKLGVNNCRNFEGFISAQGFEEEEEHIQLPPNNSLHTLMLLGCPSLNSWPSIRGFNSLSFLVIKGCKRQKSMLTGIETLPKLGYLAIGPFSEELDSYPFPAANIEQEASAGDYFPSLCSLQIDGWSKLNCLPDRIQYISSLKDLYILDFPTLEVLPEWLGNLTSLRELRICGCKNLNYMPSLEKMLCLTSLQQLKIRNCSLLAARCKQGGEESNKLFHIPKIVIVEE</sequence>
<dbReference type="PANTHER" id="PTHR36766">
    <property type="entry name" value="PLANT BROAD-SPECTRUM MILDEW RESISTANCE PROTEIN RPW8"/>
    <property type="match status" value="1"/>
</dbReference>
<evidence type="ECO:0000259" key="2">
    <source>
        <dbReference type="Pfam" id="PF25019"/>
    </source>
</evidence>
<accession>A0AAD4XYG0</accession>
<dbReference type="Pfam" id="PF25019">
    <property type="entry name" value="LRR_R13L1-DRL21"/>
    <property type="match status" value="1"/>
</dbReference>
<dbReference type="PANTHER" id="PTHR36766:SF70">
    <property type="entry name" value="DISEASE RESISTANCE PROTEIN RGA4"/>
    <property type="match status" value="1"/>
</dbReference>
<evidence type="ECO:0000313" key="3">
    <source>
        <dbReference type="EMBL" id="KAI3962601.1"/>
    </source>
</evidence>
<comment type="caution">
    <text evidence="3">The sequence shown here is derived from an EMBL/GenBank/DDBJ whole genome shotgun (WGS) entry which is preliminary data.</text>
</comment>
<dbReference type="Gene3D" id="3.80.10.10">
    <property type="entry name" value="Ribonuclease Inhibitor"/>
    <property type="match status" value="3"/>
</dbReference>
<dbReference type="EMBL" id="JAJJMB010000289">
    <property type="protein sequence ID" value="KAI3962601.1"/>
    <property type="molecule type" value="Genomic_DNA"/>
</dbReference>
<proteinExistence type="predicted"/>
<keyword evidence="4" id="KW-1185">Reference proteome</keyword>